<organism evidence="7 8">
    <name type="scientific">Stereocaulon virgatum</name>
    <dbReference type="NCBI Taxonomy" id="373712"/>
    <lineage>
        <taxon>Eukaryota</taxon>
        <taxon>Fungi</taxon>
        <taxon>Dikarya</taxon>
        <taxon>Ascomycota</taxon>
        <taxon>Pezizomycotina</taxon>
        <taxon>Lecanoromycetes</taxon>
        <taxon>OSLEUM clade</taxon>
        <taxon>Lecanoromycetidae</taxon>
        <taxon>Lecanorales</taxon>
        <taxon>Lecanorineae</taxon>
        <taxon>Stereocaulaceae</taxon>
        <taxon>Stereocaulon</taxon>
    </lineage>
</organism>
<dbReference type="PANTHER" id="PTHR19384:SF109">
    <property type="entry name" value="SULFITE REDUCTASE [NADPH] FLAVOPROTEIN COMPONENT"/>
    <property type="match status" value="1"/>
</dbReference>
<dbReference type="CDD" id="cd06207">
    <property type="entry name" value="CyPoR_like"/>
    <property type="match status" value="1"/>
</dbReference>
<comment type="cofactor">
    <cofactor evidence="1">
        <name>FAD</name>
        <dbReference type="ChEBI" id="CHEBI:57692"/>
    </cofactor>
</comment>
<dbReference type="Proteomes" id="UP001590950">
    <property type="component" value="Unassembled WGS sequence"/>
</dbReference>
<dbReference type="Gene3D" id="3.40.50.970">
    <property type="match status" value="1"/>
</dbReference>
<dbReference type="InterPro" id="IPR001709">
    <property type="entry name" value="Flavoprot_Pyr_Nucl_cyt_Rdtase"/>
</dbReference>
<dbReference type="InterPro" id="IPR017927">
    <property type="entry name" value="FAD-bd_FR_type"/>
</dbReference>
<evidence type="ECO:0000256" key="3">
    <source>
        <dbReference type="ARBA" id="ARBA00022827"/>
    </source>
</evidence>
<dbReference type="Pfam" id="PF00175">
    <property type="entry name" value="NAD_binding_1"/>
    <property type="match status" value="1"/>
</dbReference>
<dbReference type="InterPro" id="IPR039261">
    <property type="entry name" value="FNR_nucleotide-bd"/>
</dbReference>
<keyword evidence="4" id="KW-0560">Oxidoreductase</keyword>
<dbReference type="InterPro" id="IPR002869">
    <property type="entry name" value="Pyrv_flavodox_OxRed_cen"/>
</dbReference>
<dbReference type="SUPFAM" id="SSF52922">
    <property type="entry name" value="TK C-terminal domain-like"/>
    <property type="match status" value="1"/>
</dbReference>
<dbReference type="InterPro" id="IPR009014">
    <property type="entry name" value="Transketo_C/PFOR_II"/>
</dbReference>
<dbReference type="Gene3D" id="3.40.50.920">
    <property type="match status" value="1"/>
</dbReference>
<dbReference type="InterPro" id="IPR017938">
    <property type="entry name" value="Riboflavin_synthase-like_b-brl"/>
</dbReference>
<evidence type="ECO:0000259" key="6">
    <source>
        <dbReference type="PROSITE" id="PS51384"/>
    </source>
</evidence>
<dbReference type="PROSITE" id="PS51384">
    <property type="entry name" value="FAD_FR"/>
    <property type="match status" value="1"/>
</dbReference>
<evidence type="ECO:0000313" key="7">
    <source>
        <dbReference type="EMBL" id="KAL2044768.1"/>
    </source>
</evidence>
<gene>
    <name evidence="7" type="ORF">N7G274_002543</name>
</gene>
<evidence type="ECO:0000313" key="8">
    <source>
        <dbReference type="Proteomes" id="UP001590950"/>
    </source>
</evidence>
<dbReference type="InterPro" id="IPR001433">
    <property type="entry name" value="OxRdtase_FAD/NAD-bd"/>
</dbReference>
<name>A0ABR4AMU1_9LECA</name>
<evidence type="ECO:0000256" key="2">
    <source>
        <dbReference type="ARBA" id="ARBA00022630"/>
    </source>
</evidence>
<comment type="caution">
    <text evidence="7">The sequence shown here is derived from an EMBL/GenBank/DDBJ whole genome shotgun (WGS) entry which is preliminary data.</text>
</comment>
<dbReference type="PRINTS" id="PR00371">
    <property type="entry name" value="FPNCR"/>
</dbReference>
<proteinExistence type="predicted"/>
<dbReference type="Pfam" id="PF00667">
    <property type="entry name" value="FAD_binding_1"/>
    <property type="match status" value="1"/>
</dbReference>
<dbReference type="SUPFAM" id="SSF63380">
    <property type="entry name" value="Riboflavin synthase domain-like"/>
    <property type="match status" value="1"/>
</dbReference>
<dbReference type="Gene3D" id="3.40.920.10">
    <property type="entry name" value="Pyruvate-ferredoxin oxidoreductase, PFOR, domain III"/>
    <property type="match status" value="1"/>
</dbReference>
<protein>
    <recommendedName>
        <fullName evidence="6">FAD-binding FR-type domain-containing protein</fullName>
    </recommendedName>
</protein>
<reference evidence="7 8" key="1">
    <citation type="submission" date="2024-09" db="EMBL/GenBank/DDBJ databases">
        <title>Rethinking Asexuality: The Enigmatic Case of Functional Sexual Genes in Lepraria (Stereocaulaceae).</title>
        <authorList>
            <person name="Doellman M."/>
            <person name="Sun Y."/>
            <person name="Barcenas-Pena A."/>
            <person name="Lumbsch H.T."/>
            <person name="Grewe F."/>
        </authorList>
    </citation>
    <scope>NUCLEOTIDE SEQUENCE [LARGE SCALE GENOMIC DNA]</scope>
    <source>
        <strain evidence="7 8">Mercado 3170</strain>
    </source>
</reference>
<evidence type="ECO:0000256" key="1">
    <source>
        <dbReference type="ARBA" id="ARBA00001974"/>
    </source>
</evidence>
<keyword evidence="3" id="KW-0274">FAD</keyword>
<dbReference type="SUPFAM" id="SSF52343">
    <property type="entry name" value="Ferredoxin reductase-like, C-terminal NADP-linked domain"/>
    <property type="match status" value="1"/>
</dbReference>
<dbReference type="Gene3D" id="3.40.50.80">
    <property type="entry name" value="Nucleotide-binding domain of ferredoxin-NADP reductase (FNR) module"/>
    <property type="match status" value="1"/>
</dbReference>
<keyword evidence="2" id="KW-0285">Flavoprotein</keyword>
<dbReference type="InterPro" id="IPR023173">
    <property type="entry name" value="NADPH_Cyt_P450_Rdtase_alpha"/>
</dbReference>
<dbReference type="InterPro" id="IPR003097">
    <property type="entry name" value="CysJ-like_FAD-binding"/>
</dbReference>
<dbReference type="Gene3D" id="2.40.30.10">
    <property type="entry name" value="Translation factors"/>
    <property type="match status" value="1"/>
</dbReference>
<dbReference type="Gene3D" id="1.20.990.10">
    <property type="entry name" value="NADPH-cytochrome p450 Reductase, Chain A, domain 3"/>
    <property type="match status" value="1"/>
</dbReference>
<keyword evidence="8" id="KW-1185">Reference proteome</keyword>
<feature type="region of interest" description="Disordered" evidence="5">
    <location>
        <begin position="1"/>
        <end position="24"/>
    </location>
</feature>
<dbReference type="InterPro" id="IPR019752">
    <property type="entry name" value="Pyrv/ketoisovalerate_OxRed_cat"/>
</dbReference>
<dbReference type="EMBL" id="JBEFKJ010000008">
    <property type="protein sequence ID" value="KAL2044768.1"/>
    <property type="molecule type" value="Genomic_DNA"/>
</dbReference>
<feature type="domain" description="FAD-binding FR-type" evidence="6">
    <location>
        <begin position="705"/>
        <end position="938"/>
    </location>
</feature>
<dbReference type="SUPFAM" id="SSF53323">
    <property type="entry name" value="Pyruvate-ferredoxin oxidoreductase, PFOR, domain III"/>
    <property type="match status" value="1"/>
</dbReference>
<sequence>MHLQPAESNGPAPEPQPIYEGPERPFKQFKQHSTSLPFGQPTSLKSICGPTYVTAQTLIQQVAYTLSDRLWTYSPETFDLDVAVKDWSKEGIHNVYGYATNVEAMQIRQGAASIALGYIFSKDFDLKKRYVPQSILASSSTLQYLRAALDQLSLLYSVASPFVAHIAAIDYAGASSQLVTDYVSALSLAEDLGLGMVSSFSAYEAQHMSLFSTLLASIIPTIHIYDGVSTGRETTRVIDVLDQSRLHNTYKAIQHEIAIQKKKNVSLDAKMLQLLDAFNGELGTQYGLFEYHGHSKPDSVLVVFGTVESSLASQVALSLESNGAKVGVMSVRVYRPFVEDAFLNALPASVKIIGVLGQVQDPQAVADSGVRSNLYGDVVAAVTFSDIWTTAPAVIDVKYSRETVWTPVAVAAAFQLLVRKPILQPQVQAEELGIPPPLQLLDPSNVQQYTFWDFDTSPSASAPTALGQALATDSSNNVTIKTRYDNLLQGGIFRTDIRKSAKSIEASYSINAADTVYIGEAGLLNDLDVLNGAKAGGKVVLKLPGIKDDDLESKLPIGFRKALSAKSAQLYILDPPAVEVIANDPTLEMYLTQIAFLRVALPGLEKVGLAKLASVNGNLEMLEELAKALDSALRLIEVPKEWATTEIEGPLLSLPNDIHVDSFDAFDKIEIEPPTYLKDWKTAAKGLAFKEVYGTKSALRPDLPTKTYTVHVKENRRLTPSTYDRNIFHIEFDLGDSGLNYDIGEALGIHAENDVAEVEKFIRFYKLDPKEVVEVPSRDDPRVLVNRTVYQALMQNVDIFGRPPKRFYEDLAEFADDPKEKTKLMTLGGPTKEGSQEFKRRAEVDTVTYADVLLEFPSAHPSFHEIVRIVSPMKRREYSIASCQKVTPNSVALMIVVVAWVDPRGRDRFGQATRYLNKLELGAPVTVSVKPSVMKLPPRSTQPIIMAGLGTGLAPFRAFVQHRAWEKAQGKEIGSVLLYMGSRHQREEYCYGEEWEAYQDAGVITLLGRAFSRDQPQKIYIQDRMRQTLNDIIQAYLKEEGAFYLCGPTWPVPDVTNVLEDAIARDAKSLGKKVKPSNEIEKLKDQLRYVLEVY</sequence>
<dbReference type="Pfam" id="PF01558">
    <property type="entry name" value="POR"/>
    <property type="match status" value="1"/>
</dbReference>
<evidence type="ECO:0000256" key="5">
    <source>
        <dbReference type="SAM" id="MobiDB-lite"/>
    </source>
</evidence>
<dbReference type="PANTHER" id="PTHR19384">
    <property type="entry name" value="NITRIC OXIDE SYNTHASE-RELATED"/>
    <property type="match status" value="1"/>
</dbReference>
<accession>A0ABR4AMU1</accession>
<evidence type="ECO:0000256" key="4">
    <source>
        <dbReference type="ARBA" id="ARBA00023002"/>
    </source>
</evidence>